<organism evidence="6">
    <name type="scientific">Aphanomyces astaci</name>
    <name type="common">Crayfish plague agent</name>
    <dbReference type="NCBI Taxonomy" id="112090"/>
    <lineage>
        <taxon>Eukaryota</taxon>
        <taxon>Sar</taxon>
        <taxon>Stramenopiles</taxon>
        <taxon>Oomycota</taxon>
        <taxon>Saprolegniomycetes</taxon>
        <taxon>Saprolegniales</taxon>
        <taxon>Verrucalvaceae</taxon>
        <taxon>Aphanomyces</taxon>
    </lineage>
</organism>
<dbReference type="InterPro" id="IPR046341">
    <property type="entry name" value="SET_dom_sf"/>
</dbReference>
<evidence type="ECO:0000256" key="4">
    <source>
        <dbReference type="PROSITE-ProRule" id="PRU00134"/>
    </source>
</evidence>
<dbReference type="AlphaFoldDB" id="W4FTW1"/>
<accession>W4FTW1</accession>
<evidence type="ECO:0000259" key="5">
    <source>
        <dbReference type="PROSITE" id="PS50865"/>
    </source>
</evidence>
<keyword evidence="1" id="KW-0479">Metal-binding</keyword>
<keyword evidence="2 4" id="KW-0863">Zinc-finger</keyword>
<dbReference type="SUPFAM" id="SSF144232">
    <property type="entry name" value="HIT/MYND zinc finger-like"/>
    <property type="match status" value="1"/>
</dbReference>
<keyword evidence="3" id="KW-0862">Zinc</keyword>
<feature type="domain" description="MYND-type" evidence="5">
    <location>
        <begin position="8"/>
        <end position="46"/>
    </location>
</feature>
<dbReference type="RefSeq" id="XP_009840103.1">
    <property type="nucleotide sequence ID" value="XM_009841801.1"/>
</dbReference>
<dbReference type="VEuPathDB" id="FungiDB:H257_14071"/>
<dbReference type="PROSITE" id="PS01360">
    <property type="entry name" value="ZF_MYND_1"/>
    <property type="match status" value="1"/>
</dbReference>
<gene>
    <name evidence="6" type="ORF">H257_14071</name>
</gene>
<proteinExistence type="predicted"/>
<dbReference type="InterPro" id="IPR002893">
    <property type="entry name" value="Znf_MYND"/>
</dbReference>
<evidence type="ECO:0000256" key="3">
    <source>
        <dbReference type="ARBA" id="ARBA00022833"/>
    </source>
</evidence>
<name>W4FTW1_APHAT</name>
<reference evidence="6" key="1">
    <citation type="submission" date="2013-12" db="EMBL/GenBank/DDBJ databases">
        <title>The Genome Sequence of Aphanomyces astaci APO3.</title>
        <authorList>
            <consortium name="The Broad Institute Genomics Platform"/>
            <person name="Russ C."/>
            <person name="Tyler B."/>
            <person name="van West P."/>
            <person name="Dieguez-Uribeondo J."/>
            <person name="Young S.K."/>
            <person name="Zeng Q."/>
            <person name="Gargeya S."/>
            <person name="Fitzgerald M."/>
            <person name="Abouelleil A."/>
            <person name="Alvarado L."/>
            <person name="Chapman S.B."/>
            <person name="Gainer-Dewar J."/>
            <person name="Goldberg J."/>
            <person name="Griggs A."/>
            <person name="Gujja S."/>
            <person name="Hansen M."/>
            <person name="Howarth C."/>
            <person name="Imamovic A."/>
            <person name="Ireland A."/>
            <person name="Larimer J."/>
            <person name="McCowan C."/>
            <person name="Murphy C."/>
            <person name="Pearson M."/>
            <person name="Poon T.W."/>
            <person name="Priest M."/>
            <person name="Roberts A."/>
            <person name="Saif S."/>
            <person name="Shea T."/>
            <person name="Sykes S."/>
            <person name="Wortman J."/>
            <person name="Nusbaum C."/>
            <person name="Birren B."/>
        </authorList>
    </citation>
    <scope>NUCLEOTIDE SEQUENCE [LARGE SCALE GENOMIC DNA]</scope>
    <source>
        <strain evidence="6">APO3</strain>
    </source>
</reference>
<evidence type="ECO:0000313" key="6">
    <source>
        <dbReference type="EMBL" id="ETV70391.1"/>
    </source>
</evidence>
<dbReference type="Pfam" id="PF01753">
    <property type="entry name" value="zf-MYND"/>
    <property type="match status" value="1"/>
</dbReference>
<dbReference type="PROSITE" id="PS50865">
    <property type="entry name" value="ZF_MYND_2"/>
    <property type="match status" value="1"/>
</dbReference>
<dbReference type="OrthoDB" id="2951111at2759"/>
<dbReference type="EMBL" id="KI913166">
    <property type="protein sequence ID" value="ETV70391.1"/>
    <property type="molecule type" value="Genomic_DNA"/>
</dbReference>
<protein>
    <recommendedName>
        <fullName evidence="5">MYND-type domain-containing protein</fullName>
    </recommendedName>
</protein>
<sequence length="243" mass="26709">MEPPSYPCDHCGHDTRRLLLCGTCENVSYCGRACQRAEWPKHKAYCRTRGQQHLRLARNAMNQTSPSWRLHRVGEYLDGVEVTDTHTPLGKVLRATRPFSVGDLVLAEMPLLVCPNKTDYCFLAAYVHADAATRAAVLELYHPPLDSPEALTFVNLAETMCTRARVWGGEMSPSLAAHLLLISQVNAHAFRAADPGIGDTVMSALHPNQSDDLPPSAVFRVASKAQNSCSPNVHYSSTSGRLE</sequence>
<evidence type="ECO:0000256" key="1">
    <source>
        <dbReference type="ARBA" id="ARBA00022723"/>
    </source>
</evidence>
<dbReference type="SUPFAM" id="SSF82199">
    <property type="entry name" value="SET domain"/>
    <property type="match status" value="1"/>
</dbReference>
<dbReference type="Gene3D" id="6.10.140.2220">
    <property type="match status" value="1"/>
</dbReference>
<evidence type="ECO:0000256" key="2">
    <source>
        <dbReference type="ARBA" id="ARBA00022771"/>
    </source>
</evidence>
<dbReference type="GO" id="GO:0008270">
    <property type="term" value="F:zinc ion binding"/>
    <property type="evidence" value="ECO:0007669"/>
    <property type="project" value="UniProtKB-KW"/>
</dbReference>
<dbReference type="GeneID" id="20816067"/>